<dbReference type="CDD" id="cd00077">
    <property type="entry name" value="HDc"/>
    <property type="match status" value="1"/>
</dbReference>
<dbReference type="RefSeq" id="WP_079545513.1">
    <property type="nucleotide sequence ID" value="NZ_LT670844.1"/>
</dbReference>
<proteinExistence type="predicted"/>
<gene>
    <name evidence="2" type="ORF">SAMN05444159_5802</name>
</gene>
<dbReference type="InterPro" id="IPR006674">
    <property type="entry name" value="HD_domain"/>
</dbReference>
<name>A0A1M7AB40_9BRAD</name>
<evidence type="ECO:0000259" key="1">
    <source>
        <dbReference type="SMART" id="SM00471"/>
    </source>
</evidence>
<evidence type="ECO:0000313" key="2">
    <source>
        <dbReference type="EMBL" id="SHL39953.1"/>
    </source>
</evidence>
<evidence type="ECO:0000313" key="3">
    <source>
        <dbReference type="Proteomes" id="UP000189935"/>
    </source>
</evidence>
<protein>
    <submittedName>
        <fullName evidence="2">HD domain-containing protein</fullName>
    </submittedName>
</protein>
<feature type="domain" description="HD/PDEase" evidence="1">
    <location>
        <begin position="51"/>
        <end position="203"/>
    </location>
</feature>
<dbReference type="Proteomes" id="UP000189935">
    <property type="component" value="Chromosome I"/>
</dbReference>
<dbReference type="SMART" id="SM00471">
    <property type="entry name" value="HDc"/>
    <property type="match status" value="1"/>
</dbReference>
<dbReference type="EMBL" id="LT670844">
    <property type="protein sequence ID" value="SHL39953.1"/>
    <property type="molecule type" value="Genomic_DNA"/>
</dbReference>
<dbReference type="Pfam" id="PF01966">
    <property type="entry name" value="HD"/>
    <property type="match status" value="1"/>
</dbReference>
<dbReference type="OrthoDB" id="505007at2"/>
<dbReference type="Gene3D" id="1.10.3210.10">
    <property type="entry name" value="Hypothetical protein af1432"/>
    <property type="match status" value="1"/>
</dbReference>
<dbReference type="InterPro" id="IPR003607">
    <property type="entry name" value="HD/PDEase_dom"/>
</dbReference>
<accession>A0A1M7AB40</accession>
<dbReference type="SUPFAM" id="SSF109604">
    <property type="entry name" value="HD-domain/PDEase-like"/>
    <property type="match status" value="1"/>
</dbReference>
<dbReference type="AlphaFoldDB" id="A0A1M7AB40"/>
<organism evidence="2 3">
    <name type="scientific">Bradyrhizobium lablabi</name>
    <dbReference type="NCBI Taxonomy" id="722472"/>
    <lineage>
        <taxon>Bacteria</taxon>
        <taxon>Pseudomonadati</taxon>
        <taxon>Pseudomonadota</taxon>
        <taxon>Alphaproteobacteria</taxon>
        <taxon>Hyphomicrobiales</taxon>
        <taxon>Nitrobacteraceae</taxon>
        <taxon>Bradyrhizobium</taxon>
    </lineage>
</organism>
<reference evidence="2 3" key="1">
    <citation type="submission" date="2016-11" db="EMBL/GenBank/DDBJ databases">
        <authorList>
            <person name="Jaros S."/>
            <person name="Januszkiewicz K."/>
            <person name="Wedrychowicz H."/>
        </authorList>
    </citation>
    <scope>NUCLEOTIDE SEQUENCE [LARGE SCALE GENOMIC DNA]</scope>
    <source>
        <strain evidence="2 3">GAS499</strain>
    </source>
</reference>
<sequence>MKTITASAAHKLGKFLANDFREIFGSRHDELAARLGSLAQITIECIGRSDALYHNYEHTWLVTMVGRDILQGLTMSRRIEPSDYLHLILACLFHDIGYVRGALSGDTEDEFVVSESGRKITLPRGASDASLTAYHVDRSKLFAIERLGNSPGIDVERIAEAIEYTRFPPSPERKTTDADLLPRLVQAADLIGQLGDPMYAKKVNALFYEFEEIGMNRQLGYLSPADLVDIYPEFFWNSVSMHLDAGIKYLSLTVSGRQWIANLHHHVMCAETAQRLMGPMFEMGP</sequence>